<dbReference type="STRING" id="1522368.IN07_10945"/>
<dbReference type="SUPFAM" id="SSF54909">
    <property type="entry name" value="Dimeric alpha+beta barrel"/>
    <property type="match status" value="1"/>
</dbReference>
<keyword evidence="3" id="KW-1185">Reference proteome</keyword>
<dbReference type="InterPro" id="IPR011008">
    <property type="entry name" value="Dimeric_a/b-barrel"/>
</dbReference>
<reference evidence="2 3" key="1">
    <citation type="submission" date="2014-07" db="EMBL/GenBank/DDBJ databases">
        <title>Biosystematic studies on Modestobacter strains isolated from extreme hyper-arid desert soil and from historic building.</title>
        <authorList>
            <person name="Bukarasam K."/>
            <person name="Bull A."/>
            <person name="Girard G."/>
            <person name="van Wezel G."/>
            <person name="Goodfellow M."/>
        </authorList>
    </citation>
    <scope>NUCLEOTIDE SEQUENCE [LARGE SCALE GENOMIC DNA]</scope>
    <source>
        <strain evidence="2 3">KNN45-2b</strain>
    </source>
</reference>
<proteinExistence type="predicted"/>
<dbReference type="RefSeq" id="WP_036335759.1">
    <property type="nucleotide sequence ID" value="NZ_JPMX01000043.1"/>
</dbReference>
<dbReference type="InterPro" id="IPR007138">
    <property type="entry name" value="ABM_dom"/>
</dbReference>
<evidence type="ECO:0000313" key="2">
    <source>
        <dbReference type="EMBL" id="KGH46656.1"/>
    </source>
</evidence>
<dbReference type="Proteomes" id="UP000029713">
    <property type="component" value="Unassembled WGS sequence"/>
</dbReference>
<dbReference type="Pfam" id="PF03992">
    <property type="entry name" value="ABM"/>
    <property type="match status" value="1"/>
</dbReference>
<accession>A0A098YA49</accession>
<evidence type="ECO:0000259" key="1">
    <source>
        <dbReference type="Pfam" id="PF03992"/>
    </source>
</evidence>
<name>A0A098YA49_9ACTN</name>
<dbReference type="OrthoDB" id="5182530at2"/>
<gene>
    <name evidence="2" type="ORF">IN07_10945</name>
</gene>
<sequence>MHARTTMVRCDPQAVDEGIEYVRDAVWPMLRGMSGCVGMSMLADRDAGRCIVTAAWATHEAMRASAVAVGELRDRAAEVMRAEEMDVAEWDIAVLHREHPAGDGAWTRVVWTDGDPAQLIGMIDAFRMSLLPRMSDLPGFCSVSLLVDRDTGRASAAITYASRAELEQSREMGSAMREDFAAATGMRIVEVAEFELAVAHLRVPEMA</sequence>
<organism evidence="2 3">
    <name type="scientific">Modestobacter caceresii</name>
    <dbReference type="NCBI Taxonomy" id="1522368"/>
    <lineage>
        <taxon>Bacteria</taxon>
        <taxon>Bacillati</taxon>
        <taxon>Actinomycetota</taxon>
        <taxon>Actinomycetes</taxon>
        <taxon>Geodermatophilales</taxon>
        <taxon>Geodermatophilaceae</taxon>
        <taxon>Modestobacter</taxon>
    </lineage>
</organism>
<protein>
    <recommendedName>
        <fullName evidence="1">ABM domain-containing protein</fullName>
    </recommendedName>
</protein>
<dbReference type="EMBL" id="JPMX01000043">
    <property type="protein sequence ID" value="KGH46656.1"/>
    <property type="molecule type" value="Genomic_DNA"/>
</dbReference>
<feature type="domain" description="ABM" evidence="1">
    <location>
        <begin position="1"/>
        <end position="64"/>
    </location>
</feature>
<dbReference type="Gene3D" id="3.30.70.100">
    <property type="match status" value="1"/>
</dbReference>
<dbReference type="AlphaFoldDB" id="A0A098YA49"/>
<evidence type="ECO:0000313" key="3">
    <source>
        <dbReference type="Proteomes" id="UP000029713"/>
    </source>
</evidence>
<comment type="caution">
    <text evidence="2">The sequence shown here is derived from an EMBL/GenBank/DDBJ whole genome shotgun (WGS) entry which is preliminary data.</text>
</comment>